<reference evidence="1" key="1">
    <citation type="journal article" date="2019" name="Nat. Med.">
        <title>A library of human gut bacterial isolates paired with longitudinal multiomics data enables mechanistic microbiome research.</title>
        <authorList>
            <person name="Poyet M."/>
            <person name="Groussin M."/>
            <person name="Gibbons S.M."/>
            <person name="Avila-Pacheco J."/>
            <person name="Jiang X."/>
            <person name="Kearney S.M."/>
            <person name="Perrotta A.R."/>
            <person name="Berdy B."/>
            <person name="Zhao S."/>
            <person name="Lieberman T.D."/>
            <person name="Swanson P.K."/>
            <person name="Smith M."/>
            <person name="Roesemann S."/>
            <person name="Alexander J.E."/>
            <person name="Rich S.A."/>
            <person name="Livny J."/>
            <person name="Vlamakis H."/>
            <person name="Clish C."/>
            <person name="Bullock K."/>
            <person name="Deik A."/>
            <person name="Scott J."/>
            <person name="Pierce K.A."/>
            <person name="Xavier R.J."/>
            <person name="Alm E.J."/>
        </authorList>
    </citation>
    <scope>NUCLEOTIDE SEQUENCE</scope>
    <source>
        <strain evidence="1">BIOML-A18</strain>
    </source>
</reference>
<dbReference type="EMBL" id="WKOD01000002">
    <property type="protein sequence ID" value="MSA67770.1"/>
    <property type="molecule type" value="Genomic_DNA"/>
</dbReference>
<name>A0A6A8H8Y0_9LACO</name>
<dbReference type="RefSeq" id="WP_004563629.1">
    <property type="nucleotide sequence ID" value="NZ_CABKOX010000001.1"/>
</dbReference>
<comment type="caution">
    <text evidence="1">The sequence shown here is derived from an EMBL/GenBank/DDBJ whole genome shotgun (WGS) entry which is preliminary data.</text>
</comment>
<gene>
    <name evidence="1" type="ORF">GKC89_01260</name>
</gene>
<evidence type="ECO:0000313" key="1">
    <source>
        <dbReference type="EMBL" id="MSA67770.1"/>
    </source>
</evidence>
<protein>
    <submittedName>
        <fullName evidence="1">Uncharacterized protein</fullName>
    </submittedName>
</protein>
<dbReference type="AlphaFoldDB" id="A0A6A8H8Y0"/>
<proteinExistence type="predicted"/>
<accession>A0A6A8H8Y0</accession>
<organism evidence="1">
    <name type="scientific">Ligilactobacillus ruminis</name>
    <dbReference type="NCBI Taxonomy" id="1623"/>
    <lineage>
        <taxon>Bacteria</taxon>
        <taxon>Bacillati</taxon>
        <taxon>Bacillota</taxon>
        <taxon>Bacilli</taxon>
        <taxon>Lactobacillales</taxon>
        <taxon>Lactobacillaceae</taxon>
        <taxon>Ligilactobacillus</taxon>
    </lineage>
</organism>
<sequence length="62" mass="7081">MNLLQYNNQRILLVDIDGKSWSGMAYYCDADTNETEEDALTVKVGSDYIEFLESDIQSVKIN</sequence>